<dbReference type="InterPro" id="IPR007080">
    <property type="entry name" value="RNA_pol_Rpb1_1"/>
</dbReference>
<keyword evidence="5 9" id="KW-0808">Transferase</keyword>
<dbReference type="PANTHER" id="PTHR19376">
    <property type="entry name" value="DNA-DIRECTED RNA POLYMERASE"/>
    <property type="match status" value="1"/>
</dbReference>
<dbReference type="InterPro" id="IPR000722">
    <property type="entry name" value="RNA_pol_asu"/>
</dbReference>
<gene>
    <name evidence="12" type="primary">rpoC1b</name>
</gene>
<evidence type="ECO:0000256" key="9">
    <source>
        <dbReference type="RuleBase" id="RU004279"/>
    </source>
</evidence>
<dbReference type="Pfam" id="PF00623">
    <property type="entry name" value="RNA_pol_Rpb1_2"/>
    <property type="match status" value="1"/>
</dbReference>
<dbReference type="Gene3D" id="2.40.40.20">
    <property type="match status" value="1"/>
</dbReference>
<dbReference type="Pfam" id="PF04983">
    <property type="entry name" value="RNA_pol_Rpb1_3"/>
    <property type="match status" value="1"/>
</dbReference>
<feature type="region of interest" description="Disordered" evidence="10">
    <location>
        <begin position="268"/>
        <end position="303"/>
    </location>
</feature>
<organism evidence="12">
    <name type="scientific">Haematococcus lacustris</name>
    <name type="common">Green alga</name>
    <name type="synonym">Haematococcus pluvialis</name>
    <dbReference type="NCBI Taxonomy" id="44745"/>
    <lineage>
        <taxon>Eukaryota</taxon>
        <taxon>Viridiplantae</taxon>
        <taxon>Chlorophyta</taxon>
        <taxon>core chlorophytes</taxon>
        <taxon>Chlorophyceae</taxon>
        <taxon>CS clade</taxon>
        <taxon>Chlamydomonadales</taxon>
        <taxon>Haematococcaceae</taxon>
        <taxon>Haematococcus</taxon>
    </lineage>
</organism>
<proteinExistence type="inferred from homology"/>
<dbReference type="GO" id="GO:0000428">
    <property type="term" value="C:DNA-directed RNA polymerase complex"/>
    <property type="evidence" value="ECO:0007669"/>
    <property type="project" value="UniProtKB-KW"/>
</dbReference>
<evidence type="ECO:0000256" key="4">
    <source>
        <dbReference type="ARBA" id="ARBA00022640"/>
    </source>
</evidence>
<name>A0A0S2IDC2_HAELA</name>
<dbReference type="SUPFAM" id="SSF64484">
    <property type="entry name" value="beta and beta-prime subunits of DNA dependent RNA-polymerase"/>
    <property type="match status" value="1"/>
</dbReference>
<reference evidence="12" key="1">
    <citation type="journal article" date="2015" name="BMC Evol. Biol.">
        <title>Chloroplast phylogenomic analysis of chlorophyte green algae identifies a novel lineage sister to the Sphaeropleales (Chlorophyceae).</title>
        <authorList>
            <person name="Lemieux C."/>
            <person name="Vincent A.T."/>
            <person name="Labarre A."/>
            <person name="Otis C."/>
            <person name="Turmel M."/>
        </authorList>
    </citation>
    <scope>NUCLEOTIDE SEQUENCE</scope>
</reference>
<keyword evidence="12" id="KW-0150">Chloroplast</keyword>
<dbReference type="EMBL" id="KT625260">
    <property type="protein sequence ID" value="ALO21585.1"/>
    <property type="molecule type" value="Genomic_DNA"/>
</dbReference>
<dbReference type="GO" id="GO:0003899">
    <property type="term" value="F:DNA-directed RNA polymerase activity"/>
    <property type="evidence" value="ECO:0007669"/>
    <property type="project" value="UniProtKB-EC"/>
</dbReference>
<keyword evidence="6 9" id="KW-0548">Nucleotidyltransferase</keyword>
<sequence length="673" mass="76660">MALSSFLRLPISHIGRSRGGRGKKEALDVRGAYEGADRRFMKYYKSRRFIKALRVRMKKKRAHLLTYKLIKERAEKTGKKGEIALFSSMGEKDITIFSAFYSGPGMVQQLLDLLNFNEIQKLDKQNRYLLYQLNKIILKLKKQVQIFIFDKKNQNLLKEYCKKREFLIRRTKLVRKLFRKDSNPSTMLITILPVLPPDLRPIVKMGNQIAAADLNRLYQKVIYRNERLKKFLKDPATCISYEMKYAQRLLQEAVDNLLQNGKSGPLKKVTTGSSITGSLRGQGSTSEGSLLKQPEKDSRGRALKSLSDSLKGKQGRFRQFLLGKRVDYSGRTVIVVGPKLKLHECGLPIEMAKVLYLPFLLKIILNKNYAKTVIGAKNLIKNNPALTIELLREILQVSPVLLNRAPTLHRLGFQAFIPKLIEGRAILLHPLVCSAFNADFDGDQMAVHVPITIEARAEAWKLMLARNNMLSPATGEPLTIPSQDMVLGCYYLTTTTHLGNLRFLKGTGLTFKNFYDVLKAYNNNSTGPSQQPSPYLKKTKGLWAEPPFSTTSLFPSPSSASFSAFGFGKEAAFGLLEGTVKRRNLHTWQRDWKTERGKIDLHALIWVQWNGLLENENIQEEPLEIRLDLKGSMQEIAPNTQILYDCKHFIVNQYMATTPGRILFNLLIRKHML</sequence>
<comment type="similarity">
    <text evidence="2">Belongs to the RNA polymerase beta' chain family. RpoC1 subfamily.</text>
</comment>
<protein>
    <recommendedName>
        <fullName evidence="9">DNA-directed RNA polymerase subunit</fullName>
        <ecNumber evidence="9">2.7.7.6</ecNumber>
    </recommendedName>
</protein>
<evidence type="ECO:0000313" key="12">
    <source>
        <dbReference type="EMBL" id="ALO21585.1"/>
    </source>
</evidence>
<keyword evidence="4 12" id="KW-0934">Plastid</keyword>
<feature type="compositionally biased region" description="Polar residues" evidence="10">
    <location>
        <begin position="270"/>
        <end position="288"/>
    </location>
</feature>
<dbReference type="GO" id="GO:0006351">
    <property type="term" value="P:DNA-templated transcription"/>
    <property type="evidence" value="ECO:0007669"/>
    <property type="project" value="InterPro"/>
</dbReference>
<comment type="catalytic activity">
    <reaction evidence="8 9">
        <text>RNA(n) + a ribonucleoside 5'-triphosphate = RNA(n+1) + diphosphate</text>
        <dbReference type="Rhea" id="RHEA:21248"/>
        <dbReference type="Rhea" id="RHEA-COMP:14527"/>
        <dbReference type="Rhea" id="RHEA-COMP:17342"/>
        <dbReference type="ChEBI" id="CHEBI:33019"/>
        <dbReference type="ChEBI" id="CHEBI:61557"/>
        <dbReference type="ChEBI" id="CHEBI:140395"/>
        <dbReference type="EC" id="2.7.7.6"/>
    </reaction>
</comment>
<dbReference type="Pfam" id="PF04997">
    <property type="entry name" value="RNA_pol_Rpb1_1"/>
    <property type="match status" value="1"/>
</dbReference>
<evidence type="ECO:0000256" key="6">
    <source>
        <dbReference type="ARBA" id="ARBA00022695"/>
    </source>
</evidence>
<dbReference type="GO" id="GO:0003677">
    <property type="term" value="F:DNA binding"/>
    <property type="evidence" value="ECO:0007669"/>
    <property type="project" value="InterPro"/>
</dbReference>
<geneLocation type="chloroplast" evidence="12"/>
<evidence type="ECO:0000256" key="1">
    <source>
        <dbReference type="ARBA" id="ARBA00004026"/>
    </source>
</evidence>
<dbReference type="InterPro" id="IPR042102">
    <property type="entry name" value="RNA_pol_Rpb1_3_sf"/>
</dbReference>
<dbReference type="SMART" id="SM00663">
    <property type="entry name" value="RPOLA_N"/>
    <property type="match status" value="1"/>
</dbReference>
<feature type="domain" description="RNA polymerase N-terminal" evidence="11">
    <location>
        <begin position="185"/>
        <end position="493"/>
    </location>
</feature>
<dbReference type="InterPro" id="IPR007066">
    <property type="entry name" value="RNA_pol_Rpb1_3"/>
</dbReference>
<evidence type="ECO:0000259" key="11">
    <source>
        <dbReference type="SMART" id="SM00663"/>
    </source>
</evidence>
<evidence type="ECO:0000256" key="3">
    <source>
        <dbReference type="ARBA" id="ARBA00022478"/>
    </source>
</evidence>
<dbReference type="AlphaFoldDB" id="A0A0S2IDC2"/>
<keyword evidence="7 9" id="KW-0804">Transcription</keyword>
<evidence type="ECO:0000256" key="8">
    <source>
        <dbReference type="ARBA" id="ARBA00048552"/>
    </source>
</evidence>
<dbReference type="InterPro" id="IPR045867">
    <property type="entry name" value="DNA-dir_RpoC_beta_prime"/>
</dbReference>
<evidence type="ECO:0000256" key="2">
    <source>
        <dbReference type="ARBA" id="ARBA00007207"/>
    </source>
</evidence>
<dbReference type="EC" id="2.7.7.6" evidence="9"/>
<evidence type="ECO:0000256" key="7">
    <source>
        <dbReference type="ARBA" id="ARBA00023163"/>
    </source>
</evidence>
<dbReference type="InterPro" id="IPR006592">
    <property type="entry name" value="RNA_pol_N"/>
</dbReference>
<comment type="function">
    <text evidence="1 9">DNA-dependent RNA polymerase catalyzes the transcription of DNA into RNA using the four ribonucleoside triphosphates as substrates.</text>
</comment>
<dbReference type="Gene3D" id="1.10.274.100">
    <property type="entry name" value="RNA polymerase Rpb1, domain 3"/>
    <property type="match status" value="2"/>
</dbReference>
<evidence type="ECO:0000256" key="10">
    <source>
        <dbReference type="SAM" id="MobiDB-lite"/>
    </source>
</evidence>
<dbReference type="PANTHER" id="PTHR19376:SF54">
    <property type="entry name" value="DNA-DIRECTED RNA POLYMERASE SUBUNIT BETA"/>
    <property type="match status" value="1"/>
</dbReference>
<accession>A0A0S2IDC2</accession>
<evidence type="ECO:0000256" key="5">
    <source>
        <dbReference type="ARBA" id="ARBA00022679"/>
    </source>
</evidence>
<keyword evidence="3 9" id="KW-0240">DNA-directed RNA polymerase</keyword>